<dbReference type="InterPro" id="IPR025711">
    <property type="entry name" value="PepSY"/>
</dbReference>
<sequence length="89" mass="9823">MKKLIAVALMAAFASSAAFASAECPAQPKDKWQKEADFQKQLTAQGYQIKKFKVSGNCYEIYGKNKEGKKVEIYFDPVSGKPVKSEIGN</sequence>
<dbReference type="Pfam" id="PF13670">
    <property type="entry name" value="PepSY_2"/>
    <property type="match status" value="1"/>
</dbReference>
<evidence type="ECO:0000313" key="4">
    <source>
        <dbReference type="Proteomes" id="UP001222030"/>
    </source>
</evidence>
<reference evidence="3 4" key="1">
    <citation type="submission" date="2023-01" db="EMBL/GenBank/DDBJ databases">
        <title>Novel species of the genus Vogesella isolated from rivers.</title>
        <authorList>
            <person name="Lu H."/>
        </authorList>
    </citation>
    <scope>NUCLEOTIDE SEQUENCE [LARGE SCALE GENOMIC DNA]</scope>
    <source>
        <strain evidence="3 4">LYT5W</strain>
    </source>
</reference>
<dbReference type="Proteomes" id="UP001222030">
    <property type="component" value="Unassembled WGS sequence"/>
</dbReference>
<organism evidence="3 4">
    <name type="scientific">Vogesella margarita</name>
    <dbReference type="NCBI Taxonomy" id="2984199"/>
    <lineage>
        <taxon>Bacteria</taxon>
        <taxon>Pseudomonadati</taxon>
        <taxon>Pseudomonadota</taxon>
        <taxon>Betaproteobacteria</taxon>
        <taxon>Neisseriales</taxon>
        <taxon>Chromobacteriaceae</taxon>
        <taxon>Vogesella</taxon>
    </lineage>
</organism>
<evidence type="ECO:0000256" key="1">
    <source>
        <dbReference type="SAM" id="SignalP"/>
    </source>
</evidence>
<protein>
    <submittedName>
        <fullName evidence="3">PepSY domain-containing protein</fullName>
    </submittedName>
</protein>
<keyword evidence="4" id="KW-1185">Reference proteome</keyword>
<evidence type="ECO:0000313" key="3">
    <source>
        <dbReference type="EMBL" id="MDC7714686.1"/>
    </source>
</evidence>
<feature type="signal peptide" evidence="1">
    <location>
        <begin position="1"/>
        <end position="20"/>
    </location>
</feature>
<proteinExistence type="predicted"/>
<dbReference type="EMBL" id="JAQQLE010000009">
    <property type="protein sequence ID" value="MDC7714686.1"/>
    <property type="molecule type" value="Genomic_DNA"/>
</dbReference>
<comment type="caution">
    <text evidence="3">The sequence shown here is derived from an EMBL/GenBank/DDBJ whole genome shotgun (WGS) entry which is preliminary data.</text>
</comment>
<gene>
    <name evidence="3" type="ORF">PQU96_11225</name>
</gene>
<feature type="chain" id="PRO_5046941112" evidence="1">
    <location>
        <begin position="21"/>
        <end position="89"/>
    </location>
</feature>
<accession>A0ABT5IQ37</accession>
<dbReference type="RefSeq" id="WP_272772418.1">
    <property type="nucleotide sequence ID" value="NZ_JAQQLE010000009.1"/>
</dbReference>
<keyword evidence="1" id="KW-0732">Signal</keyword>
<evidence type="ECO:0000259" key="2">
    <source>
        <dbReference type="Pfam" id="PF13670"/>
    </source>
</evidence>
<name>A0ABT5IQ37_9NEIS</name>
<feature type="domain" description="PepSY" evidence="2">
    <location>
        <begin position="5"/>
        <end position="86"/>
    </location>
</feature>